<dbReference type="EMBL" id="CP009920">
    <property type="protein sequence ID" value="AJI20408.1"/>
    <property type="molecule type" value="Genomic_DNA"/>
</dbReference>
<organism evidence="6 7">
    <name type="scientific">Priestia megaterium (strain ATCC 14581 / DSM 32 / CCUG 1817 / JCM 2506 / NBRC 15308 / NCIMB 9376 / NCTC 10342 / NRRL B-14308 / VKM B-512 / Ford 19)</name>
    <name type="common">Bacillus megaterium</name>
    <dbReference type="NCBI Taxonomy" id="1348623"/>
    <lineage>
        <taxon>Bacteria</taxon>
        <taxon>Bacillati</taxon>
        <taxon>Bacillota</taxon>
        <taxon>Bacilli</taxon>
        <taxon>Bacillales</taxon>
        <taxon>Bacillaceae</taxon>
        <taxon>Priestia</taxon>
    </lineage>
</organism>
<dbReference type="AlphaFoldDB" id="A0A0B6AIJ8"/>
<evidence type="ECO:0000256" key="2">
    <source>
        <dbReference type="ARBA" id="ARBA00022490"/>
    </source>
</evidence>
<gene>
    <name evidence="6" type="primary">rimI</name>
    <name evidence="6" type="ORF">BG04_2530</name>
</gene>
<dbReference type="HOGENOM" id="CLU_013985_23_3_9"/>
<comment type="similarity">
    <text evidence="1 5">Belongs to the acetyltransferase family. RimI subfamily.</text>
</comment>
<dbReference type="RefSeq" id="WP_034654811.1">
    <property type="nucleotide sequence ID" value="NZ_BCVB01000025.1"/>
</dbReference>
<comment type="function">
    <text evidence="5">Acetylates the N-terminal alanine of ribosomal protein bS18.</text>
</comment>
<evidence type="ECO:0000313" key="7">
    <source>
        <dbReference type="Proteomes" id="UP000031829"/>
    </source>
</evidence>
<keyword evidence="2 5" id="KW-0963">Cytoplasm</keyword>
<accession>A0A0B6AIJ8</accession>
<dbReference type="GO" id="GO:0008999">
    <property type="term" value="F:protein-N-terminal-alanine acetyltransferase activity"/>
    <property type="evidence" value="ECO:0007669"/>
    <property type="project" value="UniProtKB-EC"/>
</dbReference>
<dbReference type="Proteomes" id="UP000031829">
    <property type="component" value="Chromosome"/>
</dbReference>
<comment type="subcellular location">
    <subcellularLocation>
        <location evidence="5">Cytoplasm</location>
    </subcellularLocation>
</comment>
<dbReference type="InterPro" id="IPR006464">
    <property type="entry name" value="AcTrfase_RimI/Ard1"/>
</dbReference>
<dbReference type="Gene3D" id="3.40.630.30">
    <property type="match status" value="1"/>
</dbReference>
<sequence length="149" mass="17036">MKLTIKFRLMEVKDIDQVVKIEEKSFTTPWSSEAFQNELTNNQFSTYIVMEEGENIIGYCGTWIVIDEAHVTNIALLPDYRGKGLGELLLRNVMDVLRKLGAASMTLEVRVSNHIAQSLYQKLGFKPGGIRKNYYSDNNEDALVMWVNL</sequence>
<dbReference type="NCBIfam" id="TIGR01575">
    <property type="entry name" value="rimI"/>
    <property type="match status" value="1"/>
</dbReference>
<dbReference type="PANTHER" id="PTHR43420">
    <property type="entry name" value="ACETYLTRANSFERASE"/>
    <property type="match status" value="1"/>
</dbReference>
<name>A0A0B6AIJ8_PRIM2</name>
<reference evidence="6 7" key="1">
    <citation type="journal article" date="2015" name="Genome Announc.">
        <title>Complete genome sequences for 35 biothreat assay-relevant bacillus species.</title>
        <authorList>
            <person name="Johnson S.L."/>
            <person name="Daligault H.E."/>
            <person name="Davenport K.W."/>
            <person name="Jaissle J."/>
            <person name="Frey K.G."/>
            <person name="Ladner J.T."/>
            <person name="Broomall S.M."/>
            <person name="Bishop-Lilly K.A."/>
            <person name="Bruce D.C."/>
            <person name="Gibbons H.S."/>
            <person name="Coyne S.R."/>
            <person name="Lo C.C."/>
            <person name="Meincke L."/>
            <person name="Munk A.C."/>
            <person name="Koroleva G.I."/>
            <person name="Rosenzweig C.N."/>
            <person name="Palacios G.F."/>
            <person name="Redden C.L."/>
            <person name="Minogue T.D."/>
            <person name="Chain P.S."/>
        </authorList>
    </citation>
    <scope>NUCLEOTIDE SEQUENCE [LARGE SCALE GENOMIC DNA]</scope>
    <source>
        <strain evidence="7">ATCC 14581 / DSM 32 / JCM 2506 / NBRC 15308 / NCIMB 9376 / NCTC 10342 / NRRL B-14308 / VKM B-512</strain>
    </source>
</reference>
<comment type="catalytic activity">
    <reaction evidence="5">
        <text>N-terminal L-alanyl-[ribosomal protein bS18] + acetyl-CoA = N-terminal N(alpha)-acetyl-L-alanyl-[ribosomal protein bS18] + CoA + H(+)</text>
        <dbReference type="Rhea" id="RHEA:43756"/>
        <dbReference type="Rhea" id="RHEA-COMP:10676"/>
        <dbReference type="Rhea" id="RHEA-COMP:10677"/>
        <dbReference type="ChEBI" id="CHEBI:15378"/>
        <dbReference type="ChEBI" id="CHEBI:57287"/>
        <dbReference type="ChEBI" id="CHEBI:57288"/>
        <dbReference type="ChEBI" id="CHEBI:64718"/>
        <dbReference type="ChEBI" id="CHEBI:83683"/>
        <dbReference type="EC" id="2.3.1.266"/>
    </reaction>
</comment>
<dbReference type="InterPro" id="IPR016181">
    <property type="entry name" value="Acyl_CoA_acyltransferase"/>
</dbReference>
<dbReference type="PROSITE" id="PS51186">
    <property type="entry name" value="GNAT"/>
    <property type="match status" value="1"/>
</dbReference>
<evidence type="ECO:0000256" key="5">
    <source>
        <dbReference type="RuleBase" id="RU363094"/>
    </source>
</evidence>
<evidence type="ECO:0000313" key="6">
    <source>
        <dbReference type="EMBL" id="AJI20408.1"/>
    </source>
</evidence>
<keyword evidence="4 6" id="KW-0012">Acyltransferase</keyword>
<protein>
    <recommendedName>
        <fullName evidence="5">[Ribosomal protein bS18]-alanine N-acetyltransferase</fullName>
        <ecNumber evidence="5">2.3.1.266</ecNumber>
    </recommendedName>
</protein>
<keyword evidence="3 6" id="KW-0808">Transferase</keyword>
<proteinExistence type="inferred from homology"/>
<dbReference type="Pfam" id="PF00583">
    <property type="entry name" value="Acetyltransf_1"/>
    <property type="match status" value="1"/>
</dbReference>
<dbReference type="InterPro" id="IPR050680">
    <property type="entry name" value="YpeA/RimI_acetyltransf"/>
</dbReference>
<dbReference type="InterPro" id="IPR000182">
    <property type="entry name" value="GNAT_dom"/>
</dbReference>
<dbReference type="CDD" id="cd04301">
    <property type="entry name" value="NAT_SF"/>
    <property type="match status" value="1"/>
</dbReference>
<dbReference type="GeneID" id="93640601"/>
<dbReference type="KEGG" id="bmeg:BG04_2530"/>
<dbReference type="SUPFAM" id="SSF55729">
    <property type="entry name" value="Acyl-CoA N-acyltransferases (Nat)"/>
    <property type="match status" value="1"/>
</dbReference>
<evidence type="ECO:0000256" key="4">
    <source>
        <dbReference type="ARBA" id="ARBA00023315"/>
    </source>
</evidence>
<dbReference type="PANTHER" id="PTHR43420:SF44">
    <property type="entry name" value="ACETYLTRANSFERASE YPEA"/>
    <property type="match status" value="1"/>
</dbReference>
<dbReference type="EC" id="2.3.1.266" evidence="5"/>
<evidence type="ECO:0000256" key="3">
    <source>
        <dbReference type="ARBA" id="ARBA00022679"/>
    </source>
</evidence>
<dbReference type="GO" id="GO:0005737">
    <property type="term" value="C:cytoplasm"/>
    <property type="evidence" value="ECO:0007669"/>
    <property type="project" value="UniProtKB-SubCell"/>
</dbReference>
<evidence type="ECO:0000256" key="1">
    <source>
        <dbReference type="ARBA" id="ARBA00005395"/>
    </source>
</evidence>